<proteinExistence type="predicted"/>
<name>A0A7Y9RVH0_9ACTN</name>
<gene>
    <name evidence="6" type="ORF">BJ980_000319</name>
</gene>
<dbReference type="Proteomes" id="UP000540656">
    <property type="component" value="Unassembled WGS sequence"/>
</dbReference>
<keyword evidence="4" id="KW-0862">Zinc</keyword>
<dbReference type="SMART" id="SM00849">
    <property type="entry name" value="Lactamase_B"/>
    <property type="match status" value="1"/>
</dbReference>
<keyword evidence="3 6" id="KW-0378">Hydrolase</keyword>
<dbReference type="PANTHER" id="PTHR46233">
    <property type="entry name" value="HYDROXYACYLGLUTATHIONE HYDROLASE GLOC"/>
    <property type="match status" value="1"/>
</dbReference>
<dbReference type="EMBL" id="JACCAA010000001">
    <property type="protein sequence ID" value="NYG57396.1"/>
    <property type="molecule type" value="Genomic_DNA"/>
</dbReference>
<dbReference type="GO" id="GO:0016787">
    <property type="term" value="F:hydrolase activity"/>
    <property type="evidence" value="ECO:0007669"/>
    <property type="project" value="UniProtKB-KW"/>
</dbReference>
<dbReference type="PANTHER" id="PTHR46233:SF3">
    <property type="entry name" value="HYDROXYACYLGLUTATHIONE HYDROLASE GLOC"/>
    <property type="match status" value="1"/>
</dbReference>
<evidence type="ECO:0000313" key="7">
    <source>
        <dbReference type="Proteomes" id="UP000540656"/>
    </source>
</evidence>
<accession>A0A7Y9RVH0</accession>
<keyword evidence="2" id="KW-0479">Metal-binding</keyword>
<dbReference type="AlphaFoldDB" id="A0A7Y9RVH0"/>
<dbReference type="SUPFAM" id="SSF56281">
    <property type="entry name" value="Metallo-hydrolase/oxidoreductase"/>
    <property type="match status" value="1"/>
</dbReference>
<sequence length="238" mass="25477">MFIAGFPAGQLAANCYFVGAEAGGECVIIDPGQDSAEGVDRLVAEHSLKPAAVLVTHGHFDHMWQAQVVADKYDAPLWIGADDRHLLKDPMAAISNQSAAMLRAQFGMDQTPDFREPGKVHEAVEGSVIEIEGLTVVVDHAPGHTPGTVLYRMQYDGPEDVAQVMFSGDFLFQGSIGRTDLVGGDHSEMLESLRSKVLPLADNIVVFPGHGEQTSIGRERATNPFLQDLVATPADGDA</sequence>
<keyword evidence="7" id="KW-1185">Reference proteome</keyword>
<comment type="caution">
    <text evidence="6">The sequence shown here is derived from an EMBL/GenBank/DDBJ whole genome shotgun (WGS) entry which is preliminary data.</text>
</comment>
<reference evidence="6 7" key="1">
    <citation type="submission" date="2020-07" db="EMBL/GenBank/DDBJ databases">
        <title>Sequencing the genomes of 1000 actinobacteria strains.</title>
        <authorList>
            <person name="Klenk H.-P."/>
        </authorList>
    </citation>
    <scope>NUCLEOTIDE SEQUENCE [LARGE SCALE GENOMIC DNA]</scope>
    <source>
        <strain evidence="6 7">DSM 23819</strain>
    </source>
</reference>
<dbReference type="CDD" id="cd06262">
    <property type="entry name" value="metallo-hydrolase-like_MBL-fold"/>
    <property type="match status" value="1"/>
</dbReference>
<evidence type="ECO:0000313" key="6">
    <source>
        <dbReference type="EMBL" id="NYG57396.1"/>
    </source>
</evidence>
<evidence type="ECO:0000256" key="1">
    <source>
        <dbReference type="ARBA" id="ARBA00001947"/>
    </source>
</evidence>
<dbReference type="InterPro" id="IPR051453">
    <property type="entry name" value="MBL_Glyoxalase_II"/>
</dbReference>
<evidence type="ECO:0000256" key="4">
    <source>
        <dbReference type="ARBA" id="ARBA00022833"/>
    </source>
</evidence>
<evidence type="ECO:0000256" key="2">
    <source>
        <dbReference type="ARBA" id="ARBA00022723"/>
    </source>
</evidence>
<dbReference type="InterPro" id="IPR001279">
    <property type="entry name" value="Metallo-B-lactamas"/>
</dbReference>
<organism evidence="6 7">
    <name type="scientific">Nocardioides daedukensis</name>
    <dbReference type="NCBI Taxonomy" id="634462"/>
    <lineage>
        <taxon>Bacteria</taxon>
        <taxon>Bacillati</taxon>
        <taxon>Actinomycetota</taxon>
        <taxon>Actinomycetes</taxon>
        <taxon>Propionibacteriales</taxon>
        <taxon>Nocardioidaceae</taxon>
        <taxon>Nocardioides</taxon>
    </lineage>
</organism>
<dbReference type="Gene3D" id="3.60.15.10">
    <property type="entry name" value="Ribonuclease Z/Hydroxyacylglutathione hydrolase-like"/>
    <property type="match status" value="1"/>
</dbReference>
<dbReference type="InterPro" id="IPR036866">
    <property type="entry name" value="RibonucZ/Hydroxyglut_hydro"/>
</dbReference>
<feature type="domain" description="Metallo-beta-lactamase" evidence="5">
    <location>
        <begin position="12"/>
        <end position="210"/>
    </location>
</feature>
<dbReference type="Pfam" id="PF00753">
    <property type="entry name" value="Lactamase_B"/>
    <property type="match status" value="1"/>
</dbReference>
<evidence type="ECO:0000259" key="5">
    <source>
        <dbReference type="SMART" id="SM00849"/>
    </source>
</evidence>
<dbReference type="GO" id="GO:0046872">
    <property type="term" value="F:metal ion binding"/>
    <property type="evidence" value="ECO:0007669"/>
    <property type="project" value="UniProtKB-KW"/>
</dbReference>
<comment type="cofactor">
    <cofactor evidence="1">
        <name>Zn(2+)</name>
        <dbReference type="ChEBI" id="CHEBI:29105"/>
    </cofactor>
</comment>
<dbReference type="RefSeq" id="WP_179500678.1">
    <property type="nucleotide sequence ID" value="NZ_JACCAA010000001.1"/>
</dbReference>
<protein>
    <submittedName>
        <fullName evidence="6">Glyoxylase-like metal-dependent hydrolase (Beta-lactamase superfamily II)</fullName>
    </submittedName>
</protein>
<evidence type="ECO:0000256" key="3">
    <source>
        <dbReference type="ARBA" id="ARBA00022801"/>
    </source>
</evidence>